<proteinExistence type="inferred from homology"/>
<dbReference type="GO" id="GO:0006747">
    <property type="term" value="P:FAD biosynthetic process"/>
    <property type="evidence" value="ECO:0007669"/>
    <property type="project" value="UniProtKB-UniPathway"/>
</dbReference>
<dbReference type="EMBL" id="UOGE01000009">
    <property type="protein sequence ID" value="VAX16373.1"/>
    <property type="molecule type" value="Genomic_DNA"/>
</dbReference>
<dbReference type="SUPFAM" id="SSF82114">
    <property type="entry name" value="Riboflavin kinase-like"/>
    <property type="match status" value="1"/>
</dbReference>
<evidence type="ECO:0000256" key="6">
    <source>
        <dbReference type="ARBA" id="ARBA00018483"/>
    </source>
</evidence>
<dbReference type="InterPro" id="IPR002606">
    <property type="entry name" value="Riboflavin_kinase_bac"/>
</dbReference>
<keyword evidence="11" id="KW-0547">Nucleotide-binding</keyword>
<evidence type="ECO:0000256" key="15">
    <source>
        <dbReference type="ARBA" id="ARBA00023268"/>
    </source>
</evidence>
<dbReference type="Gene3D" id="2.40.30.30">
    <property type="entry name" value="Riboflavin kinase-like"/>
    <property type="match status" value="1"/>
</dbReference>
<accession>A0A3B1BVS6</accession>
<keyword evidence="14" id="KW-0067">ATP-binding</keyword>
<evidence type="ECO:0000256" key="11">
    <source>
        <dbReference type="ARBA" id="ARBA00022741"/>
    </source>
</evidence>
<evidence type="ECO:0000256" key="13">
    <source>
        <dbReference type="ARBA" id="ARBA00022827"/>
    </source>
</evidence>
<keyword evidence="9 17" id="KW-0808">Transferase</keyword>
<dbReference type="NCBIfam" id="TIGR00083">
    <property type="entry name" value="ribF"/>
    <property type="match status" value="1"/>
</dbReference>
<evidence type="ECO:0000256" key="3">
    <source>
        <dbReference type="ARBA" id="ARBA00010214"/>
    </source>
</evidence>
<evidence type="ECO:0000256" key="2">
    <source>
        <dbReference type="ARBA" id="ARBA00005201"/>
    </source>
</evidence>
<dbReference type="GO" id="GO:0009231">
    <property type="term" value="P:riboflavin biosynthetic process"/>
    <property type="evidence" value="ECO:0007669"/>
    <property type="project" value="InterPro"/>
</dbReference>
<dbReference type="Pfam" id="PF06574">
    <property type="entry name" value="FAD_syn"/>
    <property type="match status" value="1"/>
</dbReference>
<dbReference type="GO" id="GO:0008531">
    <property type="term" value="F:riboflavin kinase activity"/>
    <property type="evidence" value="ECO:0007669"/>
    <property type="project" value="UniProtKB-EC"/>
</dbReference>
<comment type="pathway">
    <text evidence="2">Cofactor biosynthesis; FMN biosynthesis; FMN from riboflavin (ATP route): step 1/1.</text>
</comment>
<sequence length="322" mass="36348">MKIIRGLRNLAEKPKNAVVTIGNFDGAHVGHQEIFRRVVAKASEIDGTPIVYTFDPHPLKILAPEQNLNLLTTFKQKMEFIQASGIEMVICADFTRDFARMHPRDFAVKIYKALSMDSVFVGTDYTFGRQKAGGIDYLKKMGDELGFRLYVVEPVMVDGERVSSTAIREYLYGGEVGKASKLLGRFYAIAGKVVSGYKRGKAIGFPTANLETPYDVIPAVGVYAIIARLDQGEWYEGVVNIGYNPTFNRDDFIVEAHLLNLDKDIYNKEIEVFFVDRLRDEKSFESVEELKSGIAHDIERAKEVLIQTRNNPFVIDPRSYVK</sequence>
<keyword evidence="13" id="KW-0274">FAD</keyword>
<dbReference type="GO" id="GO:0003919">
    <property type="term" value="F:FMN adenylyltransferase activity"/>
    <property type="evidence" value="ECO:0007669"/>
    <property type="project" value="UniProtKB-EC"/>
</dbReference>
<dbReference type="InterPro" id="IPR023465">
    <property type="entry name" value="Riboflavin_kinase_dom_sf"/>
</dbReference>
<dbReference type="PANTHER" id="PTHR22749">
    <property type="entry name" value="RIBOFLAVIN KINASE/FMN ADENYLYLTRANSFERASE"/>
    <property type="match status" value="1"/>
</dbReference>
<reference evidence="17" key="1">
    <citation type="submission" date="2018-06" db="EMBL/GenBank/DDBJ databases">
        <authorList>
            <person name="Zhirakovskaya E."/>
        </authorList>
    </citation>
    <scope>NUCLEOTIDE SEQUENCE</scope>
</reference>
<dbReference type="GO" id="GO:0005524">
    <property type="term" value="F:ATP binding"/>
    <property type="evidence" value="ECO:0007669"/>
    <property type="project" value="UniProtKB-KW"/>
</dbReference>
<dbReference type="PIRSF" id="PIRSF004491">
    <property type="entry name" value="FAD_Synth"/>
    <property type="match status" value="1"/>
</dbReference>
<evidence type="ECO:0000256" key="5">
    <source>
        <dbReference type="ARBA" id="ARBA00012393"/>
    </source>
</evidence>
<dbReference type="Gene3D" id="3.40.50.620">
    <property type="entry name" value="HUPs"/>
    <property type="match status" value="1"/>
</dbReference>
<dbReference type="NCBIfam" id="NF004162">
    <property type="entry name" value="PRK05627.1-5"/>
    <property type="match status" value="1"/>
</dbReference>
<name>A0A3B1BVS6_9ZZZZ</name>
<dbReference type="SMART" id="SM00904">
    <property type="entry name" value="Flavokinase"/>
    <property type="match status" value="1"/>
</dbReference>
<dbReference type="InterPro" id="IPR023468">
    <property type="entry name" value="Riboflavin_kinase"/>
</dbReference>
<dbReference type="GO" id="GO:0009398">
    <property type="term" value="P:FMN biosynthetic process"/>
    <property type="evidence" value="ECO:0007669"/>
    <property type="project" value="UniProtKB-UniPathway"/>
</dbReference>
<dbReference type="UniPathway" id="UPA00277">
    <property type="reaction ID" value="UER00407"/>
</dbReference>
<keyword evidence="15" id="KW-0511">Multifunctional enzyme</keyword>
<dbReference type="CDD" id="cd02064">
    <property type="entry name" value="FAD_synthetase_N"/>
    <property type="match status" value="1"/>
</dbReference>
<evidence type="ECO:0000256" key="7">
    <source>
        <dbReference type="ARBA" id="ARBA00022630"/>
    </source>
</evidence>
<keyword evidence="7" id="KW-0285">Flavoprotein</keyword>
<organism evidence="17">
    <name type="scientific">hydrothermal vent metagenome</name>
    <dbReference type="NCBI Taxonomy" id="652676"/>
    <lineage>
        <taxon>unclassified sequences</taxon>
        <taxon>metagenomes</taxon>
        <taxon>ecological metagenomes</taxon>
    </lineage>
</organism>
<gene>
    <name evidence="17" type="ORF">MNBD_NITROSPINAE02-29</name>
</gene>
<dbReference type="EC" id="2.7.1.26" evidence="4"/>
<dbReference type="InterPro" id="IPR015864">
    <property type="entry name" value="FAD_synthase"/>
</dbReference>
<keyword evidence="8" id="KW-0288">FMN</keyword>
<dbReference type="EC" id="2.7.7.2" evidence="5"/>
<dbReference type="AlphaFoldDB" id="A0A3B1BVS6"/>
<evidence type="ECO:0000256" key="1">
    <source>
        <dbReference type="ARBA" id="ARBA00004726"/>
    </source>
</evidence>
<protein>
    <recommendedName>
        <fullName evidence="6">Bifunctional riboflavin kinase/FMN adenylyltransferase</fullName>
        <ecNumber evidence="4">2.7.1.26</ecNumber>
        <ecNumber evidence="5">2.7.7.2</ecNumber>
    </recommendedName>
</protein>
<evidence type="ECO:0000259" key="16">
    <source>
        <dbReference type="SMART" id="SM00904"/>
    </source>
</evidence>
<comment type="similarity">
    <text evidence="3">Belongs to the RibF family.</text>
</comment>
<dbReference type="FunFam" id="3.40.50.620:FF:000021">
    <property type="entry name" value="Riboflavin biosynthesis protein"/>
    <property type="match status" value="1"/>
</dbReference>
<feature type="domain" description="Riboflavin kinase" evidence="16">
    <location>
        <begin position="182"/>
        <end position="306"/>
    </location>
</feature>
<dbReference type="InterPro" id="IPR014729">
    <property type="entry name" value="Rossmann-like_a/b/a_fold"/>
</dbReference>
<comment type="pathway">
    <text evidence="1">Cofactor biosynthesis; FAD biosynthesis; FAD from FMN: step 1/1.</text>
</comment>
<dbReference type="InterPro" id="IPR015865">
    <property type="entry name" value="Riboflavin_kinase_bac/euk"/>
</dbReference>
<evidence type="ECO:0000313" key="17">
    <source>
        <dbReference type="EMBL" id="VAX16373.1"/>
    </source>
</evidence>
<dbReference type="PANTHER" id="PTHR22749:SF6">
    <property type="entry name" value="RIBOFLAVIN KINASE"/>
    <property type="match status" value="1"/>
</dbReference>
<evidence type="ECO:0000256" key="14">
    <source>
        <dbReference type="ARBA" id="ARBA00022840"/>
    </source>
</evidence>
<dbReference type="SUPFAM" id="SSF52374">
    <property type="entry name" value="Nucleotidylyl transferase"/>
    <property type="match status" value="1"/>
</dbReference>
<dbReference type="Pfam" id="PF01687">
    <property type="entry name" value="Flavokinase"/>
    <property type="match status" value="1"/>
</dbReference>
<evidence type="ECO:0000256" key="4">
    <source>
        <dbReference type="ARBA" id="ARBA00012105"/>
    </source>
</evidence>
<evidence type="ECO:0000256" key="10">
    <source>
        <dbReference type="ARBA" id="ARBA00022695"/>
    </source>
</evidence>
<keyword evidence="12 17" id="KW-0418">Kinase</keyword>
<evidence type="ECO:0000256" key="8">
    <source>
        <dbReference type="ARBA" id="ARBA00022643"/>
    </source>
</evidence>
<dbReference type="NCBIfam" id="NF004160">
    <property type="entry name" value="PRK05627.1-3"/>
    <property type="match status" value="1"/>
</dbReference>
<evidence type="ECO:0000256" key="12">
    <source>
        <dbReference type="ARBA" id="ARBA00022777"/>
    </source>
</evidence>
<dbReference type="UniPathway" id="UPA00276">
    <property type="reaction ID" value="UER00406"/>
</dbReference>
<keyword evidence="10 17" id="KW-0548">Nucleotidyltransferase</keyword>
<evidence type="ECO:0000256" key="9">
    <source>
        <dbReference type="ARBA" id="ARBA00022679"/>
    </source>
</evidence>